<dbReference type="GO" id="GO:0008270">
    <property type="term" value="F:zinc ion binding"/>
    <property type="evidence" value="ECO:0007669"/>
    <property type="project" value="InterPro"/>
</dbReference>
<dbReference type="SMART" id="SM00631">
    <property type="entry name" value="Zn_pept"/>
    <property type="match status" value="1"/>
</dbReference>
<dbReference type="Pfam" id="PF00246">
    <property type="entry name" value="Peptidase_M14"/>
    <property type="match status" value="1"/>
</dbReference>
<keyword evidence="3" id="KW-0645">Protease</keyword>
<proteinExistence type="inferred from homology"/>
<evidence type="ECO:0000256" key="8">
    <source>
        <dbReference type="SAM" id="SignalP"/>
    </source>
</evidence>
<evidence type="ECO:0000256" key="7">
    <source>
        <dbReference type="PROSITE-ProRule" id="PRU01379"/>
    </source>
</evidence>
<accession>A0A8H4W7N1</accession>
<evidence type="ECO:0000259" key="9">
    <source>
        <dbReference type="PROSITE" id="PS52035"/>
    </source>
</evidence>
<dbReference type="GO" id="GO:0004181">
    <property type="term" value="F:metallocarboxypeptidase activity"/>
    <property type="evidence" value="ECO:0007669"/>
    <property type="project" value="InterPro"/>
</dbReference>
<feature type="active site" description="Proton donor/acceptor" evidence="7">
    <location>
        <position position="398"/>
    </location>
</feature>
<gene>
    <name evidence="10" type="ORF">G7Y89_g1694</name>
</gene>
<keyword evidence="11" id="KW-1185">Reference proteome</keyword>
<evidence type="ECO:0000256" key="4">
    <source>
        <dbReference type="ARBA" id="ARBA00022801"/>
    </source>
</evidence>
<comment type="caution">
    <text evidence="10">The sequence shown here is derived from an EMBL/GenBank/DDBJ whole genome shotgun (WGS) entry which is preliminary data.</text>
</comment>
<feature type="domain" description="Peptidase M14" evidence="9">
    <location>
        <begin position="75"/>
        <end position="430"/>
    </location>
</feature>
<dbReference type="EMBL" id="JAAMPI010000068">
    <property type="protein sequence ID" value="KAF4636386.1"/>
    <property type="molecule type" value="Genomic_DNA"/>
</dbReference>
<comment type="similarity">
    <text evidence="2 7">Belongs to the peptidase M14 family.</text>
</comment>
<dbReference type="Gene3D" id="3.40.630.10">
    <property type="entry name" value="Zn peptidases"/>
    <property type="match status" value="1"/>
</dbReference>
<organism evidence="10 11">
    <name type="scientific">Cudoniella acicularis</name>
    <dbReference type="NCBI Taxonomy" id="354080"/>
    <lineage>
        <taxon>Eukaryota</taxon>
        <taxon>Fungi</taxon>
        <taxon>Dikarya</taxon>
        <taxon>Ascomycota</taxon>
        <taxon>Pezizomycotina</taxon>
        <taxon>Leotiomycetes</taxon>
        <taxon>Helotiales</taxon>
        <taxon>Tricladiaceae</taxon>
        <taxon>Cudoniella</taxon>
    </lineage>
</organism>
<dbReference type="PROSITE" id="PS52035">
    <property type="entry name" value="PEPTIDASE_M14"/>
    <property type="match status" value="1"/>
</dbReference>
<comment type="cofactor">
    <cofactor evidence="1">
        <name>Zn(2+)</name>
        <dbReference type="ChEBI" id="CHEBI:29105"/>
    </cofactor>
</comment>
<dbReference type="PANTHER" id="PTHR11705:SF143">
    <property type="entry name" value="SLL0236 PROTEIN"/>
    <property type="match status" value="1"/>
</dbReference>
<dbReference type="OrthoDB" id="3626597at2759"/>
<evidence type="ECO:0000256" key="3">
    <source>
        <dbReference type="ARBA" id="ARBA00022670"/>
    </source>
</evidence>
<evidence type="ECO:0000256" key="5">
    <source>
        <dbReference type="ARBA" id="ARBA00022833"/>
    </source>
</evidence>
<dbReference type="PANTHER" id="PTHR11705">
    <property type="entry name" value="PROTEASE FAMILY M14 CARBOXYPEPTIDASE A,B"/>
    <property type="match status" value="1"/>
</dbReference>
<keyword evidence="8" id="KW-0732">Signal</keyword>
<feature type="signal peptide" evidence="8">
    <location>
        <begin position="1"/>
        <end position="18"/>
    </location>
</feature>
<dbReference type="InterPro" id="IPR000834">
    <property type="entry name" value="Peptidase_M14"/>
</dbReference>
<name>A0A8H4W7N1_9HELO</name>
<evidence type="ECO:0000256" key="6">
    <source>
        <dbReference type="ARBA" id="ARBA00023049"/>
    </source>
</evidence>
<keyword evidence="4" id="KW-0378">Hydrolase</keyword>
<keyword evidence="6" id="KW-0482">Metalloprotease</keyword>
<sequence length="494" mass="55375">MRLLTFFGLLYLVAAVKCCDDSQQSTSKLRRSDSQAPIGSHPTIPVGKGDRFQGGRIIPRGLGTRLNGTSFNLHSSLNRKEIESALKGLAKEYGFETFTAPYQTYNGVSVGGGKIGGGCPDAYRIFFTAQIHAQERGAADNLLYFISDLLYAREHGTGLTYGPRTYTHKDVLKVLSTGIVFIPLVNPDGFEWDVQNNVCWRKNRNPVSSIPGNPRSIGVDLNRNYDFLWDFPNKFSHEVQKTNPLALASNDPASPAFHGLSPFSEPETRNVKWIMDTYRKVRWYMDIHSNLGSVLYSWGDARNQVTRPSMNFRNPTYNSVRGDLALDAYREYISPSDLKTVRAVTRKTVEGMVATHSRNYTAEQAVGLYPTSGSGDDYSFSRSQVNPRLNKVYGFTMEFGFHNYHDPSGCTWYPTVEEYHKSVAEVGAGLMEYLLAVTEFGFGDPVSRPCGFHGGLRHRVQAWKLRVKDYLGDLKIKVSGSRLSKIRLFLRGGF</sequence>
<feature type="chain" id="PRO_5034334226" description="Peptidase M14 domain-containing protein" evidence="8">
    <location>
        <begin position="19"/>
        <end position="494"/>
    </location>
</feature>
<reference evidence="10 11" key="1">
    <citation type="submission" date="2020-03" db="EMBL/GenBank/DDBJ databases">
        <title>Draft Genome Sequence of Cudoniella acicularis.</title>
        <authorList>
            <person name="Buettner E."/>
            <person name="Kellner H."/>
        </authorList>
    </citation>
    <scope>NUCLEOTIDE SEQUENCE [LARGE SCALE GENOMIC DNA]</scope>
    <source>
        <strain evidence="10 11">DSM 108380</strain>
    </source>
</reference>
<dbReference type="GO" id="GO:0006508">
    <property type="term" value="P:proteolysis"/>
    <property type="evidence" value="ECO:0007669"/>
    <property type="project" value="UniProtKB-KW"/>
</dbReference>
<dbReference type="SUPFAM" id="SSF53187">
    <property type="entry name" value="Zn-dependent exopeptidases"/>
    <property type="match status" value="1"/>
</dbReference>
<protein>
    <recommendedName>
        <fullName evidence="9">Peptidase M14 domain-containing protein</fullName>
    </recommendedName>
</protein>
<dbReference type="AlphaFoldDB" id="A0A8H4W7N1"/>
<evidence type="ECO:0000313" key="10">
    <source>
        <dbReference type="EMBL" id="KAF4636386.1"/>
    </source>
</evidence>
<evidence type="ECO:0000256" key="1">
    <source>
        <dbReference type="ARBA" id="ARBA00001947"/>
    </source>
</evidence>
<keyword evidence="5" id="KW-0862">Zinc</keyword>
<evidence type="ECO:0000313" key="11">
    <source>
        <dbReference type="Proteomes" id="UP000566819"/>
    </source>
</evidence>
<evidence type="ECO:0000256" key="2">
    <source>
        <dbReference type="ARBA" id="ARBA00005988"/>
    </source>
</evidence>
<dbReference type="Proteomes" id="UP000566819">
    <property type="component" value="Unassembled WGS sequence"/>
</dbReference>